<keyword evidence="3" id="KW-1185">Reference proteome</keyword>
<accession>A0A5C3KNW6</accession>
<proteinExistence type="predicted"/>
<dbReference type="Gene3D" id="3.80.10.10">
    <property type="entry name" value="Ribonuclease Inhibitor"/>
    <property type="match status" value="1"/>
</dbReference>
<feature type="coiled-coil region" evidence="1">
    <location>
        <begin position="40"/>
        <end position="74"/>
    </location>
</feature>
<evidence type="ECO:0000313" key="3">
    <source>
        <dbReference type="Proteomes" id="UP000307440"/>
    </source>
</evidence>
<dbReference type="EMBL" id="ML210246">
    <property type="protein sequence ID" value="TFK22209.1"/>
    <property type="molecule type" value="Genomic_DNA"/>
</dbReference>
<dbReference type="InterPro" id="IPR032675">
    <property type="entry name" value="LRR_dom_sf"/>
</dbReference>
<dbReference type="OrthoDB" id="2925107at2759"/>
<protein>
    <submittedName>
        <fullName evidence="2">Uncharacterized protein</fullName>
    </submittedName>
</protein>
<evidence type="ECO:0000313" key="2">
    <source>
        <dbReference type="EMBL" id="TFK22209.1"/>
    </source>
</evidence>
<dbReference type="Proteomes" id="UP000307440">
    <property type="component" value="Unassembled WGS sequence"/>
</dbReference>
<name>A0A5C3KNW6_COPMA</name>
<reference evidence="2 3" key="1">
    <citation type="journal article" date="2019" name="Nat. Ecol. Evol.">
        <title>Megaphylogeny resolves global patterns of mushroom evolution.</title>
        <authorList>
            <person name="Varga T."/>
            <person name="Krizsan K."/>
            <person name="Foldi C."/>
            <person name="Dima B."/>
            <person name="Sanchez-Garcia M."/>
            <person name="Sanchez-Ramirez S."/>
            <person name="Szollosi G.J."/>
            <person name="Szarkandi J.G."/>
            <person name="Papp V."/>
            <person name="Albert L."/>
            <person name="Andreopoulos W."/>
            <person name="Angelini C."/>
            <person name="Antonin V."/>
            <person name="Barry K.W."/>
            <person name="Bougher N.L."/>
            <person name="Buchanan P."/>
            <person name="Buyck B."/>
            <person name="Bense V."/>
            <person name="Catcheside P."/>
            <person name="Chovatia M."/>
            <person name="Cooper J."/>
            <person name="Damon W."/>
            <person name="Desjardin D."/>
            <person name="Finy P."/>
            <person name="Geml J."/>
            <person name="Haridas S."/>
            <person name="Hughes K."/>
            <person name="Justo A."/>
            <person name="Karasinski D."/>
            <person name="Kautmanova I."/>
            <person name="Kiss B."/>
            <person name="Kocsube S."/>
            <person name="Kotiranta H."/>
            <person name="LaButti K.M."/>
            <person name="Lechner B.E."/>
            <person name="Liimatainen K."/>
            <person name="Lipzen A."/>
            <person name="Lukacs Z."/>
            <person name="Mihaltcheva S."/>
            <person name="Morgado L.N."/>
            <person name="Niskanen T."/>
            <person name="Noordeloos M.E."/>
            <person name="Ohm R.A."/>
            <person name="Ortiz-Santana B."/>
            <person name="Ovrebo C."/>
            <person name="Racz N."/>
            <person name="Riley R."/>
            <person name="Savchenko A."/>
            <person name="Shiryaev A."/>
            <person name="Soop K."/>
            <person name="Spirin V."/>
            <person name="Szebenyi C."/>
            <person name="Tomsovsky M."/>
            <person name="Tulloss R.E."/>
            <person name="Uehling J."/>
            <person name="Grigoriev I.V."/>
            <person name="Vagvolgyi C."/>
            <person name="Papp T."/>
            <person name="Martin F.M."/>
            <person name="Miettinen O."/>
            <person name="Hibbett D.S."/>
            <person name="Nagy L.G."/>
        </authorList>
    </citation>
    <scope>NUCLEOTIDE SEQUENCE [LARGE SCALE GENOMIC DNA]</scope>
    <source>
        <strain evidence="2 3">CBS 121175</strain>
    </source>
</reference>
<sequence>MACSSEPPDRLLQLMKCNDPLDEEDVAVTRSFIYDRQSSLSTLQERQAQLEEQIAELNRAKRTLTKEIAQQTKTLEDCNRLLSFSRLLPPEILYLIFIYATPSTDQSHVHQQQDFGYLASPPISISQVCCSWRHLAFSIPELWSSFSIRAFQDSRLRIKSGPFKHMLTSYFSNARDLPTKSLHIHFGMNASEHRIYLELLVKSIIESVEPQNLTLGYSGDLSRFLDVLNAMDPHVHLSRRLKKVRSLVLREDYSESTRPFDDSEFTFPSFLSKLSSLRQVSVEHHRSAAAFSTLLSEQLLPWRQLTHLIIVQWIKSTVWERIFGMCNSLKHGLFYIEADTDPNDSTTVPTFSQPNYRYPDLADLTIIYNRGIASLAPGFQFQPYLFPTLQNLRLGAYHHPHRSSAFNWHNIQTEIYKLTNLSLCYLTWEVEAAGIVELLLATPNVVSLVLGVATDYDAVFERFQIDWNGQTLLPKLEELWVECESGSSSTYDDALVRLTLTSDGFLDMVRDRFRPIDDLAQLKRVGLVLPRTYITVLERVRVALKREVEEGLDLFVDSTSSGPKNRSSQRQAWTDPFLGPLTHWNQGLLAGG</sequence>
<gene>
    <name evidence="2" type="ORF">FA15DRAFT_671755</name>
</gene>
<dbReference type="STRING" id="230819.A0A5C3KNW6"/>
<keyword evidence="1" id="KW-0175">Coiled coil</keyword>
<evidence type="ECO:0000256" key="1">
    <source>
        <dbReference type="SAM" id="Coils"/>
    </source>
</evidence>
<dbReference type="AlphaFoldDB" id="A0A5C3KNW6"/>
<organism evidence="2 3">
    <name type="scientific">Coprinopsis marcescibilis</name>
    <name type="common">Agaric fungus</name>
    <name type="synonym">Psathyrella marcescibilis</name>
    <dbReference type="NCBI Taxonomy" id="230819"/>
    <lineage>
        <taxon>Eukaryota</taxon>
        <taxon>Fungi</taxon>
        <taxon>Dikarya</taxon>
        <taxon>Basidiomycota</taxon>
        <taxon>Agaricomycotina</taxon>
        <taxon>Agaricomycetes</taxon>
        <taxon>Agaricomycetidae</taxon>
        <taxon>Agaricales</taxon>
        <taxon>Agaricineae</taxon>
        <taxon>Psathyrellaceae</taxon>
        <taxon>Coprinopsis</taxon>
    </lineage>
</organism>